<keyword evidence="2" id="KW-0175">Coiled coil</keyword>
<feature type="repeat" description="TPR" evidence="1">
    <location>
        <begin position="221"/>
        <end position="254"/>
    </location>
</feature>
<gene>
    <name evidence="5" type="ORF">NCTC13102_01295</name>
</gene>
<dbReference type="SUPFAM" id="SSF48452">
    <property type="entry name" value="TPR-like"/>
    <property type="match status" value="1"/>
</dbReference>
<evidence type="ECO:0000256" key="3">
    <source>
        <dbReference type="SAM" id="MobiDB-lite"/>
    </source>
</evidence>
<feature type="coiled-coil region" evidence="2">
    <location>
        <begin position="97"/>
        <end position="145"/>
    </location>
</feature>
<dbReference type="Gene3D" id="1.10.287.1490">
    <property type="match status" value="1"/>
</dbReference>
<dbReference type="InterPro" id="IPR011990">
    <property type="entry name" value="TPR-like_helical_dom_sf"/>
</dbReference>
<dbReference type="Gene3D" id="1.25.40.10">
    <property type="entry name" value="Tetratricopeptide repeat domain"/>
    <property type="match status" value="1"/>
</dbReference>
<evidence type="ECO:0000256" key="2">
    <source>
        <dbReference type="SAM" id="Coils"/>
    </source>
</evidence>
<proteinExistence type="predicted"/>
<feature type="signal peptide" evidence="4">
    <location>
        <begin position="1"/>
        <end position="25"/>
    </location>
</feature>
<evidence type="ECO:0000313" key="5">
    <source>
        <dbReference type="EMBL" id="SQB98828.1"/>
    </source>
</evidence>
<reference evidence="5 6" key="1">
    <citation type="submission" date="2018-06" db="EMBL/GenBank/DDBJ databases">
        <authorList>
            <consortium name="Pathogen Informatics"/>
            <person name="Doyle S."/>
        </authorList>
    </citation>
    <scope>NUCLEOTIDE SEQUENCE [LARGE SCALE GENOMIC DNA]</scope>
    <source>
        <strain evidence="5 6">NCTC13102</strain>
    </source>
</reference>
<feature type="chain" id="PRO_5015958053" evidence="4">
    <location>
        <begin position="26"/>
        <end position="307"/>
    </location>
</feature>
<evidence type="ECO:0000256" key="1">
    <source>
        <dbReference type="PROSITE-ProRule" id="PRU00339"/>
    </source>
</evidence>
<feature type="compositionally biased region" description="Basic and acidic residues" evidence="3">
    <location>
        <begin position="158"/>
        <end position="168"/>
    </location>
</feature>
<dbReference type="InterPro" id="IPR019734">
    <property type="entry name" value="TPR_rpt"/>
</dbReference>
<evidence type="ECO:0000313" key="6">
    <source>
        <dbReference type="Proteomes" id="UP000250166"/>
    </source>
</evidence>
<name>A0A2X3B0W6_9HELI</name>
<dbReference type="Proteomes" id="UP000250166">
    <property type="component" value="Unassembled WGS sequence"/>
</dbReference>
<keyword evidence="4" id="KW-0732">Signal</keyword>
<sequence>MTHNIFALKSKILLCVFICFGALHSEPSAFELQSGATKKDLKKLQATNKNLESAVIDYNAKIESLEQSQDGLKSIVDGQALRIKSLIDSTNSQSTTIQTLQAKLEKQSTLIETLQQKLDSHTQTIDQLNTKINDLNALITKINDSVLTKLNALADNKSTTDSKKDKSQSPKSSSSPSLSSIKNPDKKKEAIDFARKMYREGKLNESKEIYQWLADNDYKAASSLYMVGEILYQQQKYTEAIASYKKSASLDEKASYMPILLWHTAWAFRYSKDLINYNKFLDSLIYLYPESEQGKKAKDLKNKEIKK</sequence>
<dbReference type="AlphaFoldDB" id="A0A2X3B0W6"/>
<dbReference type="EMBL" id="UAWL01000006">
    <property type="protein sequence ID" value="SQB98828.1"/>
    <property type="molecule type" value="Genomic_DNA"/>
</dbReference>
<feature type="compositionally biased region" description="Low complexity" evidence="3">
    <location>
        <begin position="169"/>
        <end position="180"/>
    </location>
</feature>
<accession>A0A2X3B0W6</accession>
<dbReference type="PROSITE" id="PS50005">
    <property type="entry name" value="TPR"/>
    <property type="match status" value="1"/>
</dbReference>
<keyword evidence="1" id="KW-0802">TPR repeat</keyword>
<organism evidence="5 6">
    <name type="scientific">Helicobacter fennelliae</name>
    <dbReference type="NCBI Taxonomy" id="215"/>
    <lineage>
        <taxon>Bacteria</taxon>
        <taxon>Pseudomonadati</taxon>
        <taxon>Campylobacterota</taxon>
        <taxon>Epsilonproteobacteria</taxon>
        <taxon>Campylobacterales</taxon>
        <taxon>Helicobacteraceae</taxon>
        <taxon>Helicobacter</taxon>
    </lineage>
</organism>
<feature type="coiled-coil region" evidence="2">
    <location>
        <begin position="41"/>
        <end position="68"/>
    </location>
</feature>
<protein>
    <submittedName>
        <fullName evidence="5">Periplasmic protein</fullName>
    </submittedName>
</protein>
<evidence type="ECO:0000256" key="4">
    <source>
        <dbReference type="SAM" id="SignalP"/>
    </source>
</evidence>
<dbReference type="RefSeq" id="WP_023947090.1">
    <property type="nucleotide sequence ID" value="NZ_JAERIV010000007.1"/>
</dbReference>
<feature type="region of interest" description="Disordered" evidence="3">
    <location>
        <begin position="157"/>
        <end position="186"/>
    </location>
</feature>